<proteinExistence type="predicted"/>
<dbReference type="Proteomes" id="UP000626109">
    <property type="component" value="Unassembled WGS sequence"/>
</dbReference>
<name>A0A813JJZ1_POLGL</name>
<sequence length="116" mass="13454">VEPEATEAKRRAAEAERNLAERARKDAENAEKRADLQAKLQAALDESEQLGAKLYRAQERIRELKDEIKEWKRKCGIDPGDSDDEEDDEDDLPAYLLRYTIRTKNSGKPRWQLLNE</sequence>
<feature type="non-terminal residue" evidence="2">
    <location>
        <position position="116"/>
    </location>
</feature>
<organism evidence="2 3">
    <name type="scientific">Polarella glacialis</name>
    <name type="common">Dinoflagellate</name>
    <dbReference type="NCBI Taxonomy" id="89957"/>
    <lineage>
        <taxon>Eukaryota</taxon>
        <taxon>Sar</taxon>
        <taxon>Alveolata</taxon>
        <taxon>Dinophyceae</taxon>
        <taxon>Suessiales</taxon>
        <taxon>Suessiaceae</taxon>
        <taxon>Polarella</taxon>
    </lineage>
</organism>
<evidence type="ECO:0000313" key="3">
    <source>
        <dbReference type="Proteomes" id="UP000626109"/>
    </source>
</evidence>
<protein>
    <submittedName>
        <fullName evidence="2">Uncharacterized protein</fullName>
    </submittedName>
</protein>
<feature type="region of interest" description="Disordered" evidence="1">
    <location>
        <begin position="1"/>
        <end position="32"/>
    </location>
</feature>
<feature type="non-terminal residue" evidence="2">
    <location>
        <position position="1"/>
    </location>
</feature>
<reference evidence="2" key="1">
    <citation type="submission" date="2021-02" db="EMBL/GenBank/DDBJ databases">
        <authorList>
            <person name="Dougan E. K."/>
            <person name="Rhodes N."/>
            <person name="Thang M."/>
            <person name="Chan C."/>
        </authorList>
    </citation>
    <scope>NUCLEOTIDE SEQUENCE</scope>
</reference>
<gene>
    <name evidence="2" type="ORF">PGLA2088_LOCUS20235</name>
</gene>
<dbReference type="EMBL" id="CAJNNW010025423">
    <property type="protein sequence ID" value="CAE8677211.1"/>
    <property type="molecule type" value="Genomic_DNA"/>
</dbReference>
<evidence type="ECO:0000313" key="2">
    <source>
        <dbReference type="EMBL" id="CAE8677211.1"/>
    </source>
</evidence>
<comment type="caution">
    <text evidence="2">The sequence shown here is derived from an EMBL/GenBank/DDBJ whole genome shotgun (WGS) entry which is preliminary data.</text>
</comment>
<dbReference type="AlphaFoldDB" id="A0A813JJZ1"/>
<accession>A0A813JJZ1</accession>
<evidence type="ECO:0000256" key="1">
    <source>
        <dbReference type="SAM" id="MobiDB-lite"/>
    </source>
</evidence>